<dbReference type="AlphaFoldDB" id="A0A974GWR3"/>
<evidence type="ECO:0000313" key="2">
    <source>
        <dbReference type="EMBL" id="NYB74526.1"/>
    </source>
</evidence>
<dbReference type="InterPro" id="IPR025306">
    <property type="entry name" value="Zn-bnd_dom_prob"/>
</dbReference>
<dbReference type="EMBL" id="JACBNQ010000010">
    <property type="protein sequence ID" value="NYB74526.1"/>
    <property type="molecule type" value="Genomic_DNA"/>
</dbReference>
<reference evidence="2" key="1">
    <citation type="submission" date="2020-07" db="EMBL/GenBank/DDBJ databases">
        <title>Genomic analysis of a strain of Sedimentibacter Hydroxybenzoicus DSM7310.</title>
        <authorList>
            <person name="Ma S."/>
        </authorList>
    </citation>
    <scope>NUCLEOTIDE SEQUENCE</scope>
    <source>
        <strain evidence="2">DSM 7310</strain>
    </source>
</reference>
<sequence>MQDYYTQELSCETCGRPFVFRNYEKERLAKQGLAKSKHCPLCRKAAHDLRKEDTRRIENEIWQQKKAEDKKLFDIRLNEWKVVTKG</sequence>
<evidence type="ECO:0000313" key="3">
    <source>
        <dbReference type="Proteomes" id="UP000611629"/>
    </source>
</evidence>
<dbReference type="RefSeq" id="WP_179238234.1">
    <property type="nucleotide sequence ID" value="NZ_JACBNQ010000010.1"/>
</dbReference>
<accession>A0A974GWR3</accession>
<gene>
    <name evidence="2" type="ORF">HZF24_10310</name>
</gene>
<comment type="caution">
    <text evidence="2">The sequence shown here is derived from an EMBL/GenBank/DDBJ whole genome shotgun (WGS) entry which is preliminary data.</text>
</comment>
<organism evidence="2 3">
    <name type="scientific">Sedimentibacter hydroxybenzoicus DSM 7310</name>
    <dbReference type="NCBI Taxonomy" id="1123245"/>
    <lineage>
        <taxon>Bacteria</taxon>
        <taxon>Bacillati</taxon>
        <taxon>Bacillota</taxon>
        <taxon>Tissierellia</taxon>
        <taxon>Sedimentibacter</taxon>
    </lineage>
</organism>
<feature type="domain" description="Probable zinc-binding" evidence="1">
    <location>
        <begin position="8"/>
        <end position="48"/>
    </location>
</feature>
<dbReference type="Pfam" id="PF13451">
    <property type="entry name" value="zf_Tbcl"/>
    <property type="match status" value="1"/>
</dbReference>
<protein>
    <submittedName>
        <fullName evidence="2">Zinc-ribbon domain containing protein</fullName>
    </submittedName>
</protein>
<keyword evidence="3" id="KW-1185">Reference proteome</keyword>
<name>A0A974GWR3_SEDHY</name>
<proteinExistence type="predicted"/>
<evidence type="ECO:0000259" key="1">
    <source>
        <dbReference type="Pfam" id="PF13451"/>
    </source>
</evidence>
<dbReference type="Proteomes" id="UP000611629">
    <property type="component" value="Unassembled WGS sequence"/>
</dbReference>